<sequence length="102" mass="11708">MIAIHQKQAKKTCAGLPCSFGNKPFYQQELPCDVDAIAELRVKEENFTAVQEEKPTERKFLSVKEFGLLDREESIDELYDLLSATFDQLSGLTEIMRKEHPM</sequence>
<gene>
    <name evidence="1" type="ORF">K7432_012923</name>
</gene>
<accession>A0ABR2WK20</accession>
<comment type="caution">
    <text evidence="1">The sequence shown here is derived from an EMBL/GenBank/DDBJ whole genome shotgun (WGS) entry which is preliminary data.</text>
</comment>
<protein>
    <submittedName>
        <fullName evidence="1">Uncharacterized protein</fullName>
    </submittedName>
</protein>
<name>A0ABR2WK20_9FUNG</name>
<reference evidence="1 2" key="1">
    <citation type="submission" date="2023-04" db="EMBL/GenBank/DDBJ databases">
        <title>Genome of Basidiobolus ranarum AG-B5.</title>
        <authorList>
            <person name="Stajich J.E."/>
            <person name="Carter-House D."/>
            <person name="Gryganskyi A."/>
        </authorList>
    </citation>
    <scope>NUCLEOTIDE SEQUENCE [LARGE SCALE GENOMIC DNA]</scope>
    <source>
        <strain evidence="1 2">AG-B5</strain>
    </source>
</reference>
<keyword evidence="2" id="KW-1185">Reference proteome</keyword>
<organism evidence="1 2">
    <name type="scientific">Basidiobolus ranarum</name>
    <dbReference type="NCBI Taxonomy" id="34480"/>
    <lineage>
        <taxon>Eukaryota</taxon>
        <taxon>Fungi</taxon>
        <taxon>Fungi incertae sedis</taxon>
        <taxon>Zoopagomycota</taxon>
        <taxon>Entomophthoromycotina</taxon>
        <taxon>Basidiobolomycetes</taxon>
        <taxon>Basidiobolales</taxon>
        <taxon>Basidiobolaceae</taxon>
        <taxon>Basidiobolus</taxon>
    </lineage>
</organism>
<evidence type="ECO:0000313" key="2">
    <source>
        <dbReference type="Proteomes" id="UP001479436"/>
    </source>
</evidence>
<dbReference type="EMBL" id="JASJQH010001192">
    <property type="protein sequence ID" value="KAK9761855.1"/>
    <property type="molecule type" value="Genomic_DNA"/>
</dbReference>
<evidence type="ECO:0000313" key="1">
    <source>
        <dbReference type="EMBL" id="KAK9761855.1"/>
    </source>
</evidence>
<dbReference type="Proteomes" id="UP001479436">
    <property type="component" value="Unassembled WGS sequence"/>
</dbReference>
<proteinExistence type="predicted"/>